<dbReference type="PANTHER" id="PTHR45138:SF9">
    <property type="entry name" value="DIGUANYLATE CYCLASE DGCM-RELATED"/>
    <property type="match status" value="1"/>
</dbReference>
<keyword evidence="4" id="KW-0472">Membrane</keyword>
<dbReference type="HOGENOM" id="CLU_000445_11_1_6"/>
<feature type="transmembrane region" description="Helical" evidence="4">
    <location>
        <begin position="59"/>
        <end position="77"/>
    </location>
</feature>
<dbReference type="PATRIC" id="fig|717774.3.peg.721"/>
<keyword evidence="4" id="KW-0812">Transmembrane</keyword>
<gene>
    <name evidence="6" type="ordered locus">Marme_0694</name>
</gene>
<evidence type="ECO:0000313" key="6">
    <source>
        <dbReference type="EMBL" id="ADZ89977.1"/>
    </source>
</evidence>
<organism evidence="6 7">
    <name type="scientific">Marinomonas mediterranea (strain ATCC 700492 / JCM 21426 / NBRC 103028 / MMB-1)</name>
    <dbReference type="NCBI Taxonomy" id="717774"/>
    <lineage>
        <taxon>Bacteria</taxon>
        <taxon>Pseudomonadati</taxon>
        <taxon>Pseudomonadota</taxon>
        <taxon>Gammaproteobacteria</taxon>
        <taxon>Oceanospirillales</taxon>
        <taxon>Oceanospirillaceae</taxon>
        <taxon>Marinomonas</taxon>
    </lineage>
</organism>
<dbReference type="NCBIfam" id="TIGR00254">
    <property type="entry name" value="GGDEF"/>
    <property type="match status" value="1"/>
</dbReference>
<sequence>MIFSSFQKKFRRLIYAGADTNLLNDSARRILVTNLFCLVGIFFTGLLGVIALIKGDWLLSFFLLTITCLYFVAMLFIRWTSNYRFGGQLVIYPLYTLMLYLAYTGGVEGTGHVWAFCVPAVALFLQGLKRGLKELFIFSILLCAILFYADDLHGGHNYDEIFASRVMYSFLVVVFLSTIYEYSMSHYNGILRESSNHLEKKAITDELTKLLNRYGMYEKLETPVSRRRHILLMDIDHFKQINDNYGHEAGDLYLAKVAQVITSTVSSEGIAARWGGEEFLVLLSTSSLEEAKHWARRVCSDVAKLSVSFKGHELKATMSIGISQLGVEDKIHDSISQADAALYMAKKEGRNRYVTAVDLEVGNSIKGSSESEQ</sequence>
<dbReference type="GO" id="GO:1902201">
    <property type="term" value="P:negative regulation of bacterial-type flagellum-dependent cell motility"/>
    <property type="evidence" value="ECO:0007669"/>
    <property type="project" value="TreeGrafter"/>
</dbReference>
<dbReference type="Proteomes" id="UP000001062">
    <property type="component" value="Chromosome"/>
</dbReference>
<dbReference type="InterPro" id="IPR029787">
    <property type="entry name" value="Nucleotide_cyclase"/>
</dbReference>
<dbReference type="Pfam" id="PF00990">
    <property type="entry name" value="GGDEF"/>
    <property type="match status" value="1"/>
</dbReference>
<dbReference type="Gene3D" id="3.30.70.270">
    <property type="match status" value="1"/>
</dbReference>
<dbReference type="eggNOG" id="COG3706">
    <property type="taxonomic scope" value="Bacteria"/>
</dbReference>
<feature type="domain" description="GGDEF" evidence="5">
    <location>
        <begin position="226"/>
        <end position="358"/>
    </location>
</feature>
<dbReference type="InterPro" id="IPR050469">
    <property type="entry name" value="Diguanylate_Cyclase"/>
</dbReference>
<dbReference type="GO" id="GO:0043709">
    <property type="term" value="P:cell adhesion involved in single-species biofilm formation"/>
    <property type="evidence" value="ECO:0007669"/>
    <property type="project" value="TreeGrafter"/>
</dbReference>
<dbReference type="RefSeq" id="WP_013659882.1">
    <property type="nucleotide sequence ID" value="NC_015276.1"/>
</dbReference>
<keyword evidence="4" id="KW-1133">Transmembrane helix</keyword>
<dbReference type="CDD" id="cd01949">
    <property type="entry name" value="GGDEF"/>
    <property type="match status" value="1"/>
</dbReference>
<comment type="cofactor">
    <cofactor evidence="1">
        <name>Mg(2+)</name>
        <dbReference type="ChEBI" id="CHEBI:18420"/>
    </cofactor>
</comment>
<reference evidence="6 7" key="1">
    <citation type="journal article" date="2012" name="Stand. Genomic Sci.">
        <title>Complete genome sequence of the melanogenic marine bacterium Marinomonas mediterranea type strain (MMB-1(T)).</title>
        <authorList>
            <person name="Lucas-Elio P."/>
            <person name="Goodwin L."/>
            <person name="Woyke T."/>
            <person name="Pitluck S."/>
            <person name="Nolan M."/>
            <person name="Kyrpides N.C."/>
            <person name="Detter J.C."/>
            <person name="Copeland A."/>
            <person name="Teshima H."/>
            <person name="Bruce D."/>
            <person name="Detter C."/>
            <person name="Tapia R."/>
            <person name="Han S."/>
            <person name="Land M.L."/>
            <person name="Ivanova N."/>
            <person name="Mikhailova N."/>
            <person name="Johnston A.W."/>
            <person name="Sanchez-Amat A."/>
        </authorList>
    </citation>
    <scope>NUCLEOTIDE SEQUENCE [LARGE SCALE GENOMIC DNA]</scope>
    <source>
        <strain evidence="7">ATCC 700492 / JCM 21426 / NBRC 103028 / MMB-1</strain>
    </source>
</reference>
<feature type="transmembrane region" description="Helical" evidence="4">
    <location>
        <begin position="89"/>
        <end position="106"/>
    </location>
</feature>
<dbReference type="FunFam" id="3.30.70.270:FF:000001">
    <property type="entry name" value="Diguanylate cyclase domain protein"/>
    <property type="match status" value="1"/>
</dbReference>
<dbReference type="EMBL" id="CP002583">
    <property type="protein sequence ID" value="ADZ89977.1"/>
    <property type="molecule type" value="Genomic_DNA"/>
</dbReference>
<comment type="catalytic activity">
    <reaction evidence="3">
        <text>2 GTP = 3',3'-c-di-GMP + 2 diphosphate</text>
        <dbReference type="Rhea" id="RHEA:24898"/>
        <dbReference type="ChEBI" id="CHEBI:33019"/>
        <dbReference type="ChEBI" id="CHEBI:37565"/>
        <dbReference type="ChEBI" id="CHEBI:58805"/>
        <dbReference type="EC" id="2.7.7.65"/>
    </reaction>
</comment>
<dbReference type="KEGG" id="mme:Marme_0694"/>
<evidence type="ECO:0000259" key="5">
    <source>
        <dbReference type="PROSITE" id="PS50887"/>
    </source>
</evidence>
<dbReference type="InterPro" id="IPR048435">
    <property type="entry name" value="MASE6"/>
</dbReference>
<dbReference type="PANTHER" id="PTHR45138">
    <property type="entry name" value="REGULATORY COMPONENTS OF SENSORY TRANSDUCTION SYSTEM"/>
    <property type="match status" value="1"/>
</dbReference>
<evidence type="ECO:0000256" key="2">
    <source>
        <dbReference type="ARBA" id="ARBA00012528"/>
    </source>
</evidence>
<proteinExistence type="predicted"/>
<feature type="transmembrane region" description="Helical" evidence="4">
    <location>
        <begin position="31"/>
        <end position="53"/>
    </location>
</feature>
<dbReference type="PROSITE" id="PS50887">
    <property type="entry name" value="GGDEF"/>
    <property type="match status" value="1"/>
</dbReference>
<dbReference type="GO" id="GO:0052621">
    <property type="term" value="F:diguanylate cyclase activity"/>
    <property type="evidence" value="ECO:0007669"/>
    <property type="project" value="UniProtKB-EC"/>
</dbReference>
<protein>
    <recommendedName>
        <fullName evidence="2">diguanylate cyclase</fullName>
        <ecNumber evidence="2">2.7.7.65</ecNumber>
    </recommendedName>
</protein>
<dbReference type="InterPro" id="IPR000160">
    <property type="entry name" value="GGDEF_dom"/>
</dbReference>
<evidence type="ECO:0000313" key="7">
    <source>
        <dbReference type="Proteomes" id="UP000001062"/>
    </source>
</evidence>
<keyword evidence="7" id="KW-1185">Reference proteome</keyword>
<dbReference type="Pfam" id="PF20966">
    <property type="entry name" value="MASE6"/>
    <property type="match status" value="1"/>
</dbReference>
<feature type="transmembrane region" description="Helical" evidence="4">
    <location>
        <begin position="135"/>
        <end position="150"/>
    </location>
</feature>
<name>F2K1Y3_MARM1</name>
<dbReference type="SUPFAM" id="SSF55073">
    <property type="entry name" value="Nucleotide cyclase"/>
    <property type="match status" value="1"/>
</dbReference>
<dbReference type="AlphaFoldDB" id="F2K1Y3"/>
<accession>F2K1Y3</accession>
<feature type="transmembrane region" description="Helical" evidence="4">
    <location>
        <begin position="162"/>
        <end position="182"/>
    </location>
</feature>
<feature type="transmembrane region" description="Helical" evidence="4">
    <location>
        <begin position="112"/>
        <end position="128"/>
    </location>
</feature>
<dbReference type="GO" id="GO:0005886">
    <property type="term" value="C:plasma membrane"/>
    <property type="evidence" value="ECO:0007669"/>
    <property type="project" value="TreeGrafter"/>
</dbReference>
<dbReference type="SMART" id="SM00267">
    <property type="entry name" value="GGDEF"/>
    <property type="match status" value="1"/>
</dbReference>
<dbReference type="EC" id="2.7.7.65" evidence="2"/>
<evidence type="ECO:0000256" key="4">
    <source>
        <dbReference type="SAM" id="Phobius"/>
    </source>
</evidence>
<dbReference type="STRING" id="717774.Marme_0694"/>
<dbReference type="InterPro" id="IPR043128">
    <property type="entry name" value="Rev_trsase/Diguanyl_cyclase"/>
</dbReference>
<evidence type="ECO:0000256" key="3">
    <source>
        <dbReference type="ARBA" id="ARBA00034247"/>
    </source>
</evidence>
<evidence type="ECO:0000256" key="1">
    <source>
        <dbReference type="ARBA" id="ARBA00001946"/>
    </source>
</evidence>